<reference evidence="4" key="1">
    <citation type="submission" date="2024-06" db="EMBL/GenBank/DDBJ databases">
        <authorList>
            <person name="Ryan C."/>
        </authorList>
    </citation>
    <scope>NUCLEOTIDE SEQUENCE [LARGE SCALE GENOMIC DNA]</scope>
</reference>
<feature type="region of interest" description="Disordered" evidence="2">
    <location>
        <begin position="355"/>
        <end position="381"/>
    </location>
</feature>
<evidence type="ECO:0000256" key="1">
    <source>
        <dbReference type="SAM" id="Coils"/>
    </source>
</evidence>
<feature type="region of interest" description="Disordered" evidence="2">
    <location>
        <begin position="203"/>
        <end position="228"/>
    </location>
</feature>
<feature type="compositionally biased region" description="Basic and acidic residues" evidence="2">
    <location>
        <begin position="281"/>
        <end position="291"/>
    </location>
</feature>
<feature type="region of interest" description="Disordered" evidence="2">
    <location>
        <begin position="1"/>
        <end position="28"/>
    </location>
</feature>
<dbReference type="Proteomes" id="UP001497457">
    <property type="component" value="Chromosome 6rd"/>
</dbReference>
<feature type="compositionally biased region" description="Basic and acidic residues" evidence="2">
    <location>
        <begin position="368"/>
        <end position="381"/>
    </location>
</feature>
<dbReference type="EMBL" id="OZ075116">
    <property type="protein sequence ID" value="CAL5072758.1"/>
    <property type="molecule type" value="Genomic_DNA"/>
</dbReference>
<protein>
    <submittedName>
        <fullName evidence="3">Uncharacterized protein</fullName>
    </submittedName>
</protein>
<feature type="compositionally biased region" description="Low complexity" evidence="2">
    <location>
        <begin position="16"/>
        <end position="28"/>
    </location>
</feature>
<evidence type="ECO:0000313" key="4">
    <source>
        <dbReference type="Proteomes" id="UP001497457"/>
    </source>
</evidence>
<feature type="coiled-coil region" evidence="1">
    <location>
        <begin position="75"/>
        <end position="144"/>
    </location>
</feature>
<evidence type="ECO:0000313" key="3">
    <source>
        <dbReference type="EMBL" id="CAL5072758.1"/>
    </source>
</evidence>
<feature type="compositionally biased region" description="Acidic residues" evidence="2">
    <location>
        <begin position="211"/>
        <end position="228"/>
    </location>
</feature>
<feature type="region of interest" description="Disordered" evidence="2">
    <location>
        <begin position="150"/>
        <end position="185"/>
    </location>
</feature>
<reference evidence="3 4" key="2">
    <citation type="submission" date="2024-10" db="EMBL/GenBank/DDBJ databases">
        <authorList>
            <person name="Ryan C."/>
        </authorList>
    </citation>
    <scope>NUCLEOTIDE SEQUENCE [LARGE SCALE GENOMIC DNA]</scope>
</reference>
<evidence type="ECO:0000256" key="2">
    <source>
        <dbReference type="SAM" id="MobiDB-lite"/>
    </source>
</evidence>
<name>A0ABC9FCI7_9POAL</name>
<dbReference type="AlphaFoldDB" id="A0ABC9FCI7"/>
<sequence>MASGSRGRGRGRGSRAARGGAPPPAVAAAAAPALPPALAALSDPHLATLPAVDLVSRLIGCNRRASDFVDVALVLAARERRLADAEARARAAEEDAARLRRQIAAEAQVRRLVAEMELGLRAEIRAWQRRAAQAEARLIRFQAHAQADLTGGGEAGKAQAEEEEAPLQAAVSGKRKEAAAASSPDKRLKKLIKLPAGGGCCSSNAAVLPESEADTTIDEAEDEDAREDQDALEIAPLGRDVHGGLEMGTDDDDMQGIGNDLLPLNDGGIGIEAATDLKAAGGHEKEPDELARTAAASAQGSGDNYDSANNDVLPENGAVMDMEVSHAAATRSGERGAGDSCQCLAAEPQVMPVLYAPLPKESVDDVEERPRHDDDKDAPQQ</sequence>
<organism evidence="3 4">
    <name type="scientific">Urochloa decumbens</name>
    <dbReference type="NCBI Taxonomy" id="240449"/>
    <lineage>
        <taxon>Eukaryota</taxon>
        <taxon>Viridiplantae</taxon>
        <taxon>Streptophyta</taxon>
        <taxon>Embryophyta</taxon>
        <taxon>Tracheophyta</taxon>
        <taxon>Spermatophyta</taxon>
        <taxon>Magnoliopsida</taxon>
        <taxon>Liliopsida</taxon>
        <taxon>Poales</taxon>
        <taxon>Poaceae</taxon>
        <taxon>PACMAD clade</taxon>
        <taxon>Panicoideae</taxon>
        <taxon>Panicodae</taxon>
        <taxon>Paniceae</taxon>
        <taxon>Melinidinae</taxon>
        <taxon>Urochloa</taxon>
    </lineage>
</organism>
<keyword evidence="4" id="KW-1185">Reference proteome</keyword>
<keyword evidence="1" id="KW-0175">Coiled coil</keyword>
<accession>A0ABC9FCI7</accession>
<gene>
    <name evidence="3" type="ORF">URODEC1_LOCUS104191</name>
</gene>
<feature type="region of interest" description="Disordered" evidence="2">
    <location>
        <begin position="280"/>
        <end position="320"/>
    </location>
</feature>
<feature type="compositionally biased region" description="Polar residues" evidence="2">
    <location>
        <begin position="296"/>
        <end position="310"/>
    </location>
</feature>
<proteinExistence type="predicted"/>